<dbReference type="InterPro" id="IPR000477">
    <property type="entry name" value="RT_dom"/>
</dbReference>
<gene>
    <name evidence="2" type="ORF">HGM15179_014575</name>
</gene>
<evidence type="ECO:0000313" key="2">
    <source>
        <dbReference type="EMBL" id="TRZ12524.1"/>
    </source>
</evidence>
<reference evidence="2" key="1">
    <citation type="submission" date="2019-04" db="EMBL/GenBank/DDBJ databases">
        <title>Genome assembly of Zosterops borbonicus 15179.</title>
        <authorList>
            <person name="Leroy T."/>
            <person name="Anselmetti Y."/>
            <person name="Tilak M.-K."/>
            <person name="Nabholz B."/>
        </authorList>
    </citation>
    <scope>NUCLEOTIDE SEQUENCE</scope>
    <source>
        <strain evidence="2">HGM_15179</strain>
        <tissue evidence="2">Muscle</tissue>
    </source>
</reference>
<dbReference type="PANTHER" id="PTHR33332">
    <property type="entry name" value="REVERSE TRANSCRIPTASE DOMAIN-CONTAINING PROTEIN"/>
    <property type="match status" value="1"/>
</dbReference>
<name>A0A8K1G5Z0_9PASS</name>
<organism evidence="2 3">
    <name type="scientific">Zosterops borbonicus</name>
    <dbReference type="NCBI Taxonomy" id="364589"/>
    <lineage>
        <taxon>Eukaryota</taxon>
        <taxon>Metazoa</taxon>
        <taxon>Chordata</taxon>
        <taxon>Craniata</taxon>
        <taxon>Vertebrata</taxon>
        <taxon>Euteleostomi</taxon>
        <taxon>Archelosauria</taxon>
        <taxon>Archosauria</taxon>
        <taxon>Dinosauria</taxon>
        <taxon>Saurischia</taxon>
        <taxon>Theropoda</taxon>
        <taxon>Coelurosauria</taxon>
        <taxon>Aves</taxon>
        <taxon>Neognathae</taxon>
        <taxon>Neoaves</taxon>
        <taxon>Telluraves</taxon>
        <taxon>Australaves</taxon>
        <taxon>Passeriformes</taxon>
        <taxon>Sylvioidea</taxon>
        <taxon>Zosteropidae</taxon>
        <taxon>Zosterops</taxon>
    </lineage>
</organism>
<evidence type="ECO:0000259" key="1">
    <source>
        <dbReference type="Pfam" id="PF00078"/>
    </source>
</evidence>
<dbReference type="AlphaFoldDB" id="A0A8K1G5Z0"/>
<dbReference type="Pfam" id="PF00078">
    <property type="entry name" value="RVT_1"/>
    <property type="match status" value="1"/>
</dbReference>
<comment type="caution">
    <text evidence="2">The sequence shown here is derived from an EMBL/GenBank/DDBJ whole genome shotgun (WGS) entry which is preliminary data.</text>
</comment>
<dbReference type="OrthoDB" id="9382584at2759"/>
<proteinExistence type="predicted"/>
<accession>A0A8K1G5Z0</accession>
<dbReference type="Proteomes" id="UP000796761">
    <property type="component" value="Unassembled WGS sequence"/>
</dbReference>
<protein>
    <recommendedName>
        <fullName evidence="1">Reverse transcriptase domain-containing protein</fullName>
    </recommendedName>
</protein>
<evidence type="ECO:0000313" key="3">
    <source>
        <dbReference type="Proteomes" id="UP000796761"/>
    </source>
</evidence>
<feature type="domain" description="Reverse transcriptase" evidence="1">
    <location>
        <begin position="23"/>
        <end position="138"/>
    </location>
</feature>
<keyword evidence="3" id="KW-1185">Reference proteome</keyword>
<dbReference type="EMBL" id="SWJQ01000582">
    <property type="protein sequence ID" value="TRZ12524.1"/>
    <property type="molecule type" value="Genomic_DNA"/>
</dbReference>
<sequence length="212" mass="23240">MESQELYALSFEKIGDVHHLNNEVIGDSQHGFTEGKLCLTNLVASYDEVTAVVDEERATNAIYLNLCKAFDNIPHNILVSKLETHGFSDGKLLDKELAGWSHSKRCSQHAKWEPVATAVPQGPALGPPLFKISVSDIVGSRAPSASLSLAPNCVMPGGKGCHSEGEVERWACVNLMKFSKTKYQVLNLGWGNPKYKLGGEWIMKRTALGCLW</sequence>